<dbReference type="Proteomes" id="UP000317315">
    <property type="component" value="Unassembled WGS sequence"/>
</dbReference>
<accession>A0A521C1M1</accession>
<sequence>MNLKVFRKKSPWILHYNTGSCNGCDIEILACLAPKYDIERFGALNRGNPKQADIFLVTGPVTKRARERLIRLFMEIPEPKVVVAVGACACTGGVFRGMYNVENGVDKVIPVDVYVPGCAARPEMIIDGIVKALEILEKKNKEIEFPRKCKCSKGLEGAEYLLGKQLNRRKLVLDGLRRCNEDRGD</sequence>
<evidence type="ECO:0000256" key="3">
    <source>
        <dbReference type="ARBA" id="ARBA00022485"/>
    </source>
</evidence>
<reference evidence="8 9" key="1">
    <citation type="submission" date="2017-05" db="EMBL/GenBank/DDBJ databases">
        <authorList>
            <person name="Varghese N."/>
            <person name="Submissions S."/>
        </authorList>
    </citation>
    <scope>NUCLEOTIDE SEQUENCE [LARGE SCALE GENOMIC DNA]</scope>
    <source>
        <strain evidence="8 9">DSM 16304</strain>
    </source>
</reference>
<evidence type="ECO:0000259" key="7">
    <source>
        <dbReference type="Pfam" id="PF01058"/>
    </source>
</evidence>
<keyword evidence="3" id="KW-0004">4Fe-4S</keyword>
<evidence type="ECO:0000256" key="6">
    <source>
        <dbReference type="ARBA" id="ARBA00023014"/>
    </source>
</evidence>
<name>A0A521C1M1_9BACT</name>
<keyword evidence="4" id="KW-0479">Metal-binding</keyword>
<evidence type="ECO:0000313" key="8">
    <source>
        <dbReference type="EMBL" id="SMO53235.1"/>
    </source>
</evidence>
<dbReference type="InterPro" id="IPR006137">
    <property type="entry name" value="NADH_UbQ_OxRdtase-like_20kDa"/>
</dbReference>
<evidence type="ECO:0000256" key="4">
    <source>
        <dbReference type="ARBA" id="ARBA00022723"/>
    </source>
</evidence>
<gene>
    <name evidence="8" type="ORF">SAMN06269117_10921</name>
</gene>
<organism evidence="8 9">
    <name type="scientific">Balnearium lithotrophicum</name>
    <dbReference type="NCBI Taxonomy" id="223788"/>
    <lineage>
        <taxon>Bacteria</taxon>
        <taxon>Pseudomonadati</taxon>
        <taxon>Aquificota</taxon>
        <taxon>Aquificia</taxon>
        <taxon>Desulfurobacteriales</taxon>
        <taxon>Desulfurobacteriaceae</taxon>
        <taxon>Balnearium</taxon>
    </lineage>
</organism>
<dbReference type="AlphaFoldDB" id="A0A521C1M1"/>
<dbReference type="PANTHER" id="PTHR42989">
    <property type="entry name" value="HYDROGENASE-4 COMPONENT I"/>
    <property type="match status" value="1"/>
</dbReference>
<dbReference type="Gene3D" id="3.40.50.12280">
    <property type="match status" value="1"/>
</dbReference>
<dbReference type="RefSeq" id="WP_142935066.1">
    <property type="nucleotide sequence ID" value="NZ_FXTM01000009.1"/>
</dbReference>
<keyword evidence="9" id="KW-1185">Reference proteome</keyword>
<evidence type="ECO:0000256" key="2">
    <source>
        <dbReference type="ARBA" id="ARBA00009173"/>
    </source>
</evidence>
<comment type="similarity">
    <text evidence="2">Belongs to the complex I 20 kDa subunit family.</text>
</comment>
<protein>
    <submittedName>
        <fullName evidence="8">Ni,Fe-hydrogenase III small subunit</fullName>
    </submittedName>
</protein>
<evidence type="ECO:0000256" key="1">
    <source>
        <dbReference type="ARBA" id="ARBA00001966"/>
    </source>
</evidence>
<dbReference type="OrthoDB" id="9786737at2"/>
<evidence type="ECO:0000313" key="9">
    <source>
        <dbReference type="Proteomes" id="UP000317315"/>
    </source>
</evidence>
<keyword evidence="5" id="KW-0408">Iron</keyword>
<dbReference type="GO" id="GO:0051539">
    <property type="term" value="F:4 iron, 4 sulfur cluster binding"/>
    <property type="evidence" value="ECO:0007669"/>
    <property type="project" value="UniProtKB-KW"/>
</dbReference>
<dbReference type="EMBL" id="FXTM01000009">
    <property type="protein sequence ID" value="SMO53235.1"/>
    <property type="molecule type" value="Genomic_DNA"/>
</dbReference>
<feature type="domain" description="NADH:ubiquinone oxidoreductase-like 20kDa subunit" evidence="7">
    <location>
        <begin position="21"/>
        <end position="131"/>
    </location>
</feature>
<dbReference type="Pfam" id="PF01058">
    <property type="entry name" value="Oxidored_q6"/>
    <property type="match status" value="1"/>
</dbReference>
<dbReference type="PANTHER" id="PTHR42989:SF1">
    <property type="entry name" value="FORMATE HYDROGENLYASE SUBUNIT 7-RELATED"/>
    <property type="match status" value="1"/>
</dbReference>
<dbReference type="SUPFAM" id="SSF56770">
    <property type="entry name" value="HydA/Nqo6-like"/>
    <property type="match status" value="1"/>
</dbReference>
<comment type="cofactor">
    <cofactor evidence="1">
        <name>[4Fe-4S] cluster</name>
        <dbReference type="ChEBI" id="CHEBI:49883"/>
    </cofactor>
</comment>
<proteinExistence type="inferred from homology"/>
<keyword evidence="6" id="KW-0411">Iron-sulfur</keyword>
<dbReference type="GO" id="GO:0046872">
    <property type="term" value="F:metal ion binding"/>
    <property type="evidence" value="ECO:0007669"/>
    <property type="project" value="UniProtKB-KW"/>
</dbReference>
<dbReference type="InterPro" id="IPR052375">
    <property type="entry name" value="Complex_I_20kDa-like"/>
</dbReference>
<dbReference type="NCBIfam" id="NF005012">
    <property type="entry name" value="PRK06411.1"/>
    <property type="match status" value="1"/>
</dbReference>
<evidence type="ECO:0000256" key="5">
    <source>
        <dbReference type="ARBA" id="ARBA00023004"/>
    </source>
</evidence>